<dbReference type="EMBL" id="OZ026884">
    <property type="protein sequence ID" value="CAL1241711.1"/>
    <property type="molecule type" value="Genomic_DNA"/>
</dbReference>
<dbReference type="CDD" id="cd24066">
    <property type="entry name" value="ASKHA_NBD_ROK_EcFRK-like"/>
    <property type="match status" value="1"/>
</dbReference>
<gene>
    <name evidence="2" type="primary">mak</name>
    <name evidence="2" type="ORF">MECH1_V1_2935</name>
</gene>
<dbReference type="SUPFAM" id="SSF53067">
    <property type="entry name" value="Actin-like ATPase domain"/>
    <property type="match status" value="1"/>
</dbReference>
<protein>
    <submittedName>
        <fullName evidence="2">Manno(Fructo)kinase</fullName>
        <ecNumber evidence="2">2.7.1.4</ecNumber>
    </submittedName>
</protein>
<keyword evidence="2" id="KW-0808">Transferase</keyword>
<dbReference type="PANTHER" id="PTHR18964:SF174">
    <property type="entry name" value="D-ALLOSE KINASE-RELATED"/>
    <property type="match status" value="1"/>
</dbReference>
<dbReference type="Proteomes" id="UP001497493">
    <property type="component" value="Chromosome"/>
</dbReference>
<proteinExistence type="predicted"/>
<dbReference type="PANTHER" id="PTHR18964">
    <property type="entry name" value="ROK (REPRESSOR, ORF, KINASE) FAMILY"/>
    <property type="match status" value="1"/>
</dbReference>
<dbReference type="Pfam" id="PF00480">
    <property type="entry name" value="ROK"/>
    <property type="match status" value="1"/>
</dbReference>
<dbReference type="InterPro" id="IPR000600">
    <property type="entry name" value="ROK"/>
</dbReference>
<keyword evidence="3" id="KW-1185">Reference proteome</keyword>
<dbReference type="Gene3D" id="3.30.420.40">
    <property type="match status" value="2"/>
</dbReference>
<dbReference type="RefSeq" id="WP_348758207.1">
    <property type="nucleotide sequence ID" value="NZ_OZ026884.1"/>
</dbReference>
<sequence>MNTSNLRLGIDLGGTKIELLALDGQGTELLRRRVATPQGDYRATLDAVAALVACAEAELGARGTVGIGTPGTLSRATGRLKNSNSTCLNGQPILEDLQERLGRPVRIANDADCFALSEATDGAAAGLGTVFGVILGTGVGGGLVVHGRLVQGPNGITGEWGHNPLPWATAEELPGPPCYCGKRGCIETFLSGPALARDHAEHTGLLLEGAEIVARADAGDSACEATLRRYEGRLARALAQLINILDPDAIVLGGGLSNCTRLYRRVPTQWGRYVFSDRVDSRLLPPRYGDSSGVRGAAWLWR</sequence>
<accession>A0ABM9NM36</accession>
<evidence type="ECO:0000313" key="3">
    <source>
        <dbReference type="Proteomes" id="UP001497493"/>
    </source>
</evidence>
<evidence type="ECO:0000256" key="1">
    <source>
        <dbReference type="ARBA" id="ARBA00023277"/>
    </source>
</evidence>
<dbReference type="GO" id="GO:0008865">
    <property type="term" value="F:fructokinase activity"/>
    <property type="evidence" value="ECO:0007669"/>
    <property type="project" value="UniProtKB-EC"/>
</dbReference>
<organism evidence="2 3">
    <name type="scientific">Candidatus Methylocalor cossyra</name>
    <dbReference type="NCBI Taxonomy" id="3108543"/>
    <lineage>
        <taxon>Bacteria</taxon>
        <taxon>Pseudomonadati</taxon>
        <taxon>Pseudomonadota</taxon>
        <taxon>Gammaproteobacteria</taxon>
        <taxon>Methylococcales</taxon>
        <taxon>Methylococcaceae</taxon>
        <taxon>Candidatus Methylocalor</taxon>
    </lineage>
</organism>
<dbReference type="PROSITE" id="PS01125">
    <property type="entry name" value="ROK"/>
    <property type="match status" value="1"/>
</dbReference>
<name>A0ABM9NM36_9GAMM</name>
<dbReference type="EC" id="2.7.1.4" evidence="2"/>
<evidence type="ECO:0000313" key="2">
    <source>
        <dbReference type="EMBL" id="CAL1241711.1"/>
    </source>
</evidence>
<keyword evidence="1" id="KW-0119">Carbohydrate metabolism</keyword>
<dbReference type="InterPro" id="IPR043129">
    <property type="entry name" value="ATPase_NBD"/>
</dbReference>
<dbReference type="InterPro" id="IPR049874">
    <property type="entry name" value="ROK_cs"/>
</dbReference>
<reference evidence="2 3" key="1">
    <citation type="submission" date="2024-04" db="EMBL/GenBank/DDBJ databases">
        <authorList>
            <person name="Cremers G."/>
        </authorList>
    </citation>
    <scope>NUCLEOTIDE SEQUENCE [LARGE SCALE GENOMIC DNA]</scope>
    <source>
        <strain evidence="2">MeCH1-AG</strain>
    </source>
</reference>